<feature type="transmembrane region" description="Helical" evidence="2">
    <location>
        <begin position="12"/>
        <end position="29"/>
    </location>
</feature>
<protein>
    <submittedName>
        <fullName evidence="3">Uncharacterized protein</fullName>
    </submittedName>
</protein>
<keyword evidence="2" id="KW-0472">Membrane</keyword>
<dbReference type="AlphaFoldDB" id="A0A268NW23"/>
<name>A0A268NW23_SHOCL</name>
<evidence type="ECO:0000313" key="4">
    <source>
        <dbReference type="Proteomes" id="UP000216207"/>
    </source>
</evidence>
<gene>
    <name evidence="3" type="ORF">CHH72_16940</name>
</gene>
<evidence type="ECO:0000256" key="2">
    <source>
        <dbReference type="SAM" id="Phobius"/>
    </source>
</evidence>
<organism evidence="3 4">
    <name type="scientific">Shouchella clausii</name>
    <name type="common">Alkalihalobacillus clausii</name>
    <dbReference type="NCBI Taxonomy" id="79880"/>
    <lineage>
        <taxon>Bacteria</taxon>
        <taxon>Bacillati</taxon>
        <taxon>Bacillota</taxon>
        <taxon>Bacilli</taxon>
        <taxon>Bacillales</taxon>
        <taxon>Bacillaceae</taxon>
        <taxon>Shouchella</taxon>
    </lineage>
</organism>
<reference evidence="3 4" key="1">
    <citation type="submission" date="2017-07" db="EMBL/GenBank/DDBJ databases">
        <title>Isolation and whole genome analysis of endospore-forming bacteria from heroin.</title>
        <authorList>
            <person name="Kalinowski J."/>
            <person name="Ahrens B."/>
            <person name="Al-Dilaimi A."/>
            <person name="Winkler A."/>
            <person name="Wibberg D."/>
            <person name="Schleenbecker U."/>
            <person name="Ruckert C."/>
            <person name="Wolfel R."/>
            <person name="Grass G."/>
        </authorList>
    </citation>
    <scope>NUCLEOTIDE SEQUENCE [LARGE SCALE GENOMIC DNA]</scope>
    <source>
        <strain evidence="3 4">7539</strain>
    </source>
</reference>
<dbReference type="EMBL" id="NPCC01000030">
    <property type="protein sequence ID" value="PAE87723.1"/>
    <property type="molecule type" value="Genomic_DNA"/>
</dbReference>
<proteinExistence type="predicted"/>
<keyword evidence="1" id="KW-0175">Coiled coil</keyword>
<dbReference type="Proteomes" id="UP000216207">
    <property type="component" value="Unassembled WGS sequence"/>
</dbReference>
<comment type="caution">
    <text evidence="3">The sequence shown here is derived from an EMBL/GenBank/DDBJ whole genome shotgun (WGS) entry which is preliminary data.</text>
</comment>
<sequence length="212" mass="23891">MLGKCFQAIKTYWFVVIIGGVVAGMLIFMSNQSKVVAELESDIETIEELLVEAEKNKVALEEEFDAKAHQQRIKERTVSAEEIGKEIIEVDDVLTAFYKTNEPLPEDKKERDALFARLEEAKKKNTELTGASEADHIKTWQLNPQWTLTLESVLAYQQDSDRFPVLFLMETGDGKSAGLIYATYNVTNHTLSNISRHYTTDGLKDEVDVGGI</sequence>
<accession>A0A268NW23</accession>
<evidence type="ECO:0000256" key="1">
    <source>
        <dbReference type="SAM" id="Coils"/>
    </source>
</evidence>
<feature type="coiled-coil region" evidence="1">
    <location>
        <begin position="104"/>
        <end position="131"/>
    </location>
</feature>
<feature type="coiled-coil region" evidence="1">
    <location>
        <begin position="29"/>
        <end position="70"/>
    </location>
</feature>
<keyword evidence="2" id="KW-1133">Transmembrane helix</keyword>
<keyword evidence="2" id="KW-0812">Transmembrane</keyword>
<dbReference type="RefSeq" id="WP_095327050.1">
    <property type="nucleotide sequence ID" value="NZ_NPCC01000030.1"/>
</dbReference>
<evidence type="ECO:0000313" key="3">
    <source>
        <dbReference type="EMBL" id="PAE87723.1"/>
    </source>
</evidence>